<feature type="transmembrane region" description="Helical" evidence="1">
    <location>
        <begin position="52"/>
        <end position="72"/>
    </location>
</feature>
<dbReference type="AlphaFoldDB" id="A0A1G9PNH2"/>
<feature type="transmembrane region" description="Helical" evidence="1">
    <location>
        <begin position="84"/>
        <end position="108"/>
    </location>
</feature>
<evidence type="ECO:0000313" key="2">
    <source>
        <dbReference type="EMBL" id="SDM00356.1"/>
    </source>
</evidence>
<keyword evidence="1" id="KW-1133">Transmembrane helix</keyword>
<evidence type="ECO:0000256" key="1">
    <source>
        <dbReference type="SAM" id="Phobius"/>
    </source>
</evidence>
<dbReference type="EMBL" id="FNGH01000008">
    <property type="protein sequence ID" value="SDM00356.1"/>
    <property type="molecule type" value="Genomic_DNA"/>
</dbReference>
<protein>
    <submittedName>
        <fullName evidence="2">Uncharacterized protein</fullName>
    </submittedName>
</protein>
<accession>A0A1G9PNH2</accession>
<dbReference type="STRING" id="48727.SAMN05192555_108163"/>
<dbReference type="PROSITE" id="PS51257">
    <property type="entry name" value="PROKAR_LIPOPROTEIN"/>
    <property type="match status" value="1"/>
</dbReference>
<evidence type="ECO:0000313" key="3">
    <source>
        <dbReference type="Proteomes" id="UP000199107"/>
    </source>
</evidence>
<reference evidence="3" key="1">
    <citation type="submission" date="2016-10" db="EMBL/GenBank/DDBJ databases">
        <authorList>
            <person name="Varghese N."/>
            <person name="Submissions S."/>
        </authorList>
    </citation>
    <scope>NUCLEOTIDE SEQUENCE [LARGE SCALE GENOMIC DNA]</scope>
    <source>
        <strain evidence="3">AAP</strain>
    </source>
</reference>
<organism evidence="2 3">
    <name type="scientific">Franzmannia pantelleriensis</name>
    <dbReference type="NCBI Taxonomy" id="48727"/>
    <lineage>
        <taxon>Bacteria</taxon>
        <taxon>Pseudomonadati</taxon>
        <taxon>Pseudomonadota</taxon>
        <taxon>Gammaproteobacteria</taxon>
        <taxon>Oceanospirillales</taxon>
        <taxon>Halomonadaceae</taxon>
        <taxon>Franzmannia</taxon>
    </lineage>
</organism>
<keyword evidence="1" id="KW-0472">Membrane</keyword>
<gene>
    <name evidence="2" type="ORF">SAMN05192555_108163</name>
</gene>
<name>A0A1G9PNH2_9GAMM</name>
<sequence length="114" mass="11779">MMRLALTHPLHLVIGLTLWSLWFVAIYGGLSVACAVAPPAPAQGALTAINGVLGLLTAATTALLAWLAWACLQAARDELGRPRFVAAVSAGLYLFSAVSTLFVGIPVIGVPPCL</sequence>
<keyword evidence="1" id="KW-0812">Transmembrane</keyword>
<keyword evidence="3" id="KW-1185">Reference proteome</keyword>
<proteinExistence type="predicted"/>
<dbReference type="Proteomes" id="UP000199107">
    <property type="component" value="Unassembled WGS sequence"/>
</dbReference>